<dbReference type="PANTHER" id="PTHR43547:SF2">
    <property type="entry name" value="HYBRID SIGNAL TRANSDUCTION HISTIDINE KINASE C"/>
    <property type="match status" value="1"/>
</dbReference>
<evidence type="ECO:0000256" key="3">
    <source>
        <dbReference type="ARBA" id="ARBA00022553"/>
    </source>
</evidence>
<dbReference type="Pfam" id="PF02518">
    <property type="entry name" value="HATPase_c"/>
    <property type="match status" value="1"/>
</dbReference>
<feature type="domain" description="Histidine kinase" evidence="5">
    <location>
        <begin position="852"/>
        <end position="1074"/>
    </location>
</feature>
<dbReference type="RefSeq" id="WP_369863185.1">
    <property type="nucleotide sequence ID" value="NZ_JBCLPP010000005.1"/>
</dbReference>
<comment type="catalytic activity">
    <reaction evidence="1">
        <text>ATP + protein L-histidine = ADP + protein N-phospho-L-histidine.</text>
        <dbReference type="EC" id="2.7.13.3"/>
    </reaction>
</comment>
<dbReference type="CDD" id="cd00082">
    <property type="entry name" value="HisKA"/>
    <property type="match status" value="1"/>
</dbReference>
<name>A0ABV4CW81_9BACT</name>
<dbReference type="SMART" id="SM00388">
    <property type="entry name" value="HisKA"/>
    <property type="match status" value="1"/>
</dbReference>
<dbReference type="SUPFAM" id="SSF55874">
    <property type="entry name" value="ATPase domain of HSP90 chaperone/DNA topoisomerase II/histidine kinase"/>
    <property type="match status" value="1"/>
</dbReference>
<reference evidence="6 7" key="1">
    <citation type="submission" date="2024-03" db="EMBL/GenBank/DDBJ databases">
        <title>Mouse gut bacterial collection (mGBC) of GemPharmatech.</title>
        <authorList>
            <person name="He Y."/>
            <person name="Dong L."/>
            <person name="Wu D."/>
            <person name="Gao X."/>
            <person name="Lin Z."/>
        </authorList>
    </citation>
    <scope>NUCLEOTIDE SEQUENCE [LARGE SCALE GENOMIC DNA]</scope>
    <source>
        <strain evidence="6 7">54-13</strain>
    </source>
</reference>
<dbReference type="SUPFAM" id="SSF47384">
    <property type="entry name" value="Homodimeric domain of signal transducing histidine kinase"/>
    <property type="match status" value="1"/>
</dbReference>
<dbReference type="EC" id="2.7.13.3" evidence="2"/>
<dbReference type="Gene3D" id="2.60.40.10">
    <property type="entry name" value="Immunoglobulins"/>
    <property type="match status" value="1"/>
</dbReference>
<keyword evidence="4" id="KW-1133">Transmembrane helix</keyword>
<evidence type="ECO:0000256" key="4">
    <source>
        <dbReference type="SAM" id="Phobius"/>
    </source>
</evidence>
<accession>A0ABV4CW81</accession>
<dbReference type="InterPro" id="IPR036890">
    <property type="entry name" value="HATPase_C_sf"/>
</dbReference>
<dbReference type="InterPro" id="IPR011110">
    <property type="entry name" value="Reg_prop"/>
</dbReference>
<feature type="transmembrane region" description="Helical" evidence="4">
    <location>
        <begin position="798"/>
        <end position="819"/>
    </location>
</feature>
<keyword evidence="3" id="KW-0597">Phosphoprotein</keyword>
<sequence length="1113" mass="126745">MKHYISILLILAALSGYAEENIMFRHITMTDGMSDNQVNHITRDSQGFMWFSTSHGLNRYDGYTFKVFARDTVPGNLPNSFIINVQEDATGMLWIKLRTDIYSCYDPQKEIFIDAKTVLEDKYGITDMISTIYVDEKKDLWFHNDTKGTYRYSFADKKLTLTPASPALAKSGAILTSMSDDRHGVLRIYSNGFFDHIDRLSVAKADYENDYLTKIPADTDERYKIFTDRDRDYWIYSDKGIWVYYSHEKRWEAVNTDESSTYRLTGNHIKSIINDRYGRIWIGIDHGGINIIDKKQKTIRYIEHRTTDERSISQNNLTCLYADPDGGIWAGTFKRGVSYYNENMFRFYTDHFPEFNSHKNFIPDISSITEDRDGNLYLGVTNGLITVNKTSKEKTFIPLAAPYNSFPDDVILSIAQSDNGKLWLGTYQGGLLSYDSGKFSSHRLDHDNKDSYANKSIWCMTQDRSGYLWIGTWGAGLWGIDPESERSIHYNDIGGQFNNEQIASICAAKDGNLYMATTYGILIYYPVTGKYEKQIGDRRGEKSFSNQLITHITEDSRGLLWISTQEGMNIYDRSHDEVTVIEGDLRNSIICGAVEDNDKNMWITTSDGIYHVIVSGRKTGYDYEIKKYDDLNAIDNQQCNPRAIIKAASGKIVLGGVSGVSIFDPINLAYSTPMPEIRFTNLSLFNKSVKIDSLYQGNRILDRALNYTDEIKLDYGQNIFSVTFSSMDYCKLEKNGYMYMLEGFDTDWTYTTDNNLTYTNLGPGTYTLKVKPVNDNGLVGENAAELRIVIAPPFYRSWIAYIIYALMLVGVILLVKAYMRHSEAQKYKLLQIQQEANQKHEIDNMKLRFFTNISHDLRTPLTLILTPLEYVMERIDDTDFRDKLTIAHNNAMRLLDMVNQLLDFRKSDMTGHTLSAAGGDIVETIRTQCNNFAGYSEQRNINLTFFSPVKKLYMVFDEDKINKIVMNLLSNAFKFTPEGGRVDVSLDIVPKTENGQEMLEIKVADNGCGISDEHKSMIFERFYQVPRKDSRIASGSGVGLNLVKEFVTLHKGTIEVHDNIGKGSVFVVRIPVERVSATDSDCSVAEQTETVEIPVIHCGQEDNELNDSNLGGG</sequence>
<dbReference type="InterPro" id="IPR013783">
    <property type="entry name" value="Ig-like_fold"/>
</dbReference>
<dbReference type="SUPFAM" id="SSF63829">
    <property type="entry name" value="Calcium-dependent phosphotriesterase"/>
    <property type="match status" value="3"/>
</dbReference>
<keyword evidence="7" id="KW-1185">Reference proteome</keyword>
<dbReference type="PANTHER" id="PTHR43547">
    <property type="entry name" value="TWO-COMPONENT HISTIDINE KINASE"/>
    <property type="match status" value="1"/>
</dbReference>
<dbReference type="Gene3D" id="3.30.565.10">
    <property type="entry name" value="Histidine kinase-like ATPase, C-terminal domain"/>
    <property type="match status" value="1"/>
</dbReference>
<evidence type="ECO:0000259" key="5">
    <source>
        <dbReference type="PROSITE" id="PS50109"/>
    </source>
</evidence>
<dbReference type="Gene3D" id="2.130.10.10">
    <property type="entry name" value="YVTN repeat-like/Quinoprotein amine dehydrogenase"/>
    <property type="match status" value="2"/>
</dbReference>
<dbReference type="Pfam" id="PF00512">
    <property type="entry name" value="HisKA"/>
    <property type="match status" value="1"/>
</dbReference>
<dbReference type="Proteomes" id="UP001565200">
    <property type="component" value="Unassembled WGS sequence"/>
</dbReference>
<dbReference type="PRINTS" id="PR00344">
    <property type="entry name" value="BCTRLSENSOR"/>
</dbReference>
<dbReference type="Pfam" id="PF07495">
    <property type="entry name" value="Y_Y_Y"/>
    <property type="match status" value="1"/>
</dbReference>
<dbReference type="EMBL" id="JBCLPP010000005">
    <property type="protein sequence ID" value="MEY8244505.1"/>
    <property type="molecule type" value="Genomic_DNA"/>
</dbReference>
<evidence type="ECO:0000313" key="6">
    <source>
        <dbReference type="EMBL" id="MEY8244505.1"/>
    </source>
</evidence>
<comment type="caution">
    <text evidence="6">The sequence shown here is derived from an EMBL/GenBank/DDBJ whole genome shotgun (WGS) entry which is preliminary data.</text>
</comment>
<gene>
    <name evidence="6" type="ORF">AAK873_02595</name>
</gene>
<protein>
    <recommendedName>
        <fullName evidence="2">histidine kinase</fullName>
        <ecNumber evidence="2">2.7.13.3</ecNumber>
    </recommendedName>
</protein>
<evidence type="ECO:0000256" key="1">
    <source>
        <dbReference type="ARBA" id="ARBA00000085"/>
    </source>
</evidence>
<dbReference type="InterPro" id="IPR004358">
    <property type="entry name" value="Sig_transdc_His_kin-like_C"/>
</dbReference>
<dbReference type="InterPro" id="IPR015943">
    <property type="entry name" value="WD40/YVTN_repeat-like_dom_sf"/>
</dbReference>
<proteinExistence type="predicted"/>
<dbReference type="SMART" id="SM00387">
    <property type="entry name" value="HATPase_c"/>
    <property type="match status" value="1"/>
</dbReference>
<dbReference type="InterPro" id="IPR005467">
    <property type="entry name" value="His_kinase_dom"/>
</dbReference>
<keyword evidence="4" id="KW-0812">Transmembrane</keyword>
<dbReference type="InterPro" id="IPR011123">
    <property type="entry name" value="Y_Y_Y"/>
</dbReference>
<organism evidence="6 7">
    <name type="scientific">Heminiphilus faecis</name>
    <dbReference type="NCBI Taxonomy" id="2601703"/>
    <lineage>
        <taxon>Bacteria</taxon>
        <taxon>Pseudomonadati</taxon>
        <taxon>Bacteroidota</taxon>
        <taxon>Bacteroidia</taxon>
        <taxon>Bacteroidales</taxon>
        <taxon>Muribaculaceae</taxon>
        <taxon>Heminiphilus</taxon>
    </lineage>
</organism>
<evidence type="ECO:0000313" key="7">
    <source>
        <dbReference type="Proteomes" id="UP001565200"/>
    </source>
</evidence>
<dbReference type="Pfam" id="PF07494">
    <property type="entry name" value="Reg_prop"/>
    <property type="match status" value="6"/>
</dbReference>
<dbReference type="InterPro" id="IPR003594">
    <property type="entry name" value="HATPase_dom"/>
</dbReference>
<dbReference type="PROSITE" id="PS50109">
    <property type="entry name" value="HIS_KIN"/>
    <property type="match status" value="1"/>
</dbReference>
<keyword evidence="4" id="KW-0472">Membrane</keyword>
<dbReference type="Gene3D" id="1.10.287.130">
    <property type="match status" value="1"/>
</dbReference>
<evidence type="ECO:0000256" key="2">
    <source>
        <dbReference type="ARBA" id="ARBA00012438"/>
    </source>
</evidence>
<dbReference type="InterPro" id="IPR003661">
    <property type="entry name" value="HisK_dim/P_dom"/>
</dbReference>
<dbReference type="InterPro" id="IPR036097">
    <property type="entry name" value="HisK_dim/P_sf"/>
</dbReference>